<dbReference type="Pfam" id="PF05168">
    <property type="entry name" value="HEPN"/>
    <property type="match status" value="1"/>
</dbReference>
<dbReference type="SMART" id="SM00748">
    <property type="entry name" value="HEPN"/>
    <property type="match status" value="1"/>
</dbReference>
<accession>A0A1M6RN16</accession>
<proteinExistence type="predicted"/>
<dbReference type="Proteomes" id="UP000185812">
    <property type="component" value="Unassembled WGS sequence"/>
</dbReference>
<reference evidence="3" key="1">
    <citation type="submission" date="2016-11" db="EMBL/GenBank/DDBJ databases">
        <authorList>
            <person name="Varghese N."/>
            <person name="Submissions S."/>
        </authorList>
    </citation>
    <scope>NUCLEOTIDE SEQUENCE [LARGE SCALE GENOMIC DNA]</scope>
    <source>
        <strain evidence="3">DSM 22212</strain>
    </source>
</reference>
<dbReference type="AlphaFoldDB" id="A0A1M6RN16"/>
<sequence length="134" mass="14964">MQRARDWWVQAEADLRHARHALADEDFEWACFAAQQAAEKALKAVFEQRGQQAWGHSVTRMLQALEDQGLSIEEALLNAAKTLDKLYIPTRHPNGLAEGAPTEFFTRPEAEHAIRCAEAILRFSHGLLTGPTSG</sequence>
<name>A0A1M6RN16_9BACT</name>
<dbReference type="OrthoDB" id="9808176at2"/>
<organism evidence="2 3">
    <name type="scientific">Rhodothermus profundi</name>
    <dbReference type="NCBI Taxonomy" id="633813"/>
    <lineage>
        <taxon>Bacteria</taxon>
        <taxon>Pseudomonadati</taxon>
        <taxon>Rhodothermota</taxon>
        <taxon>Rhodothermia</taxon>
        <taxon>Rhodothermales</taxon>
        <taxon>Rhodothermaceae</taxon>
        <taxon>Rhodothermus</taxon>
    </lineage>
</organism>
<dbReference type="RefSeq" id="WP_072714768.1">
    <property type="nucleotide sequence ID" value="NZ_FRAU01000002.1"/>
</dbReference>
<gene>
    <name evidence="2" type="ORF">SAMN04488087_0909</name>
</gene>
<evidence type="ECO:0000313" key="2">
    <source>
        <dbReference type="EMBL" id="SHK33845.1"/>
    </source>
</evidence>
<keyword evidence="3" id="KW-1185">Reference proteome</keyword>
<dbReference type="Gene3D" id="1.20.120.330">
    <property type="entry name" value="Nucleotidyltransferases domain 2"/>
    <property type="match status" value="1"/>
</dbReference>
<dbReference type="PROSITE" id="PS50910">
    <property type="entry name" value="HEPN"/>
    <property type="match status" value="1"/>
</dbReference>
<dbReference type="InterPro" id="IPR007842">
    <property type="entry name" value="HEPN_dom"/>
</dbReference>
<protein>
    <submittedName>
        <fullName evidence="2">HEPN domain-containing protein</fullName>
    </submittedName>
</protein>
<feature type="domain" description="HEPN" evidence="1">
    <location>
        <begin position="8"/>
        <end position="120"/>
    </location>
</feature>
<evidence type="ECO:0000313" key="3">
    <source>
        <dbReference type="Proteomes" id="UP000185812"/>
    </source>
</evidence>
<dbReference type="EMBL" id="FRAU01000002">
    <property type="protein sequence ID" value="SHK33845.1"/>
    <property type="molecule type" value="Genomic_DNA"/>
</dbReference>
<dbReference type="STRING" id="633813.SAMN04488087_0909"/>
<evidence type="ECO:0000259" key="1">
    <source>
        <dbReference type="PROSITE" id="PS50910"/>
    </source>
</evidence>
<dbReference type="SUPFAM" id="SSF81593">
    <property type="entry name" value="Nucleotidyltransferase substrate binding subunit/domain"/>
    <property type="match status" value="1"/>
</dbReference>